<dbReference type="InterPro" id="IPR050155">
    <property type="entry name" value="HAD-like_hydrolase_sf"/>
</dbReference>
<dbReference type="GO" id="GO:0006281">
    <property type="term" value="P:DNA repair"/>
    <property type="evidence" value="ECO:0007669"/>
    <property type="project" value="TreeGrafter"/>
</dbReference>
<dbReference type="Proteomes" id="UP000565262">
    <property type="component" value="Unassembled WGS sequence"/>
</dbReference>
<dbReference type="PANTHER" id="PTHR43434">
    <property type="entry name" value="PHOSPHOGLYCOLATE PHOSPHATASE"/>
    <property type="match status" value="1"/>
</dbReference>
<protein>
    <recommendedName>
        <fullName evidence="4">phosphoglycolate phosphatase</fullName>
        <ecNumber evidence="4">3.1.3.18</ecNumber>
    </recommendedName>
</protein>
<organism evidence="5 6">
    <name type="scientific">Oceanospirillum sediminis</name>
    <dbReference type="NCBI Taxonomy" id="2760088"/>
    <lineage>
        <taxon>Bacteria</taxon>
        <taxon>Pseudomonadati</taxon>
        <taxon>Pseudomonadota</taxon>
        <taxon>Gammaproteobacteria</taxon>
        <taxon>Oceanospirillales</taxon>
        <taxon>Oceanospirillaceae</taxon>
        <taxon>Oceanospirillum</taxon>
    </lineage>
</organism>
<dbReference type="InterPro" id="IPR023214">
    <property type="entry name" value="HAD_sf"/>
</dbReference>
<dbReference type="GO" id="GO:0008967">
    <property type="term" value="F:phosphoglycolate phosphatase activity"/>
    <property type="evidence" value="ECO:0007669"/>
    <property type="project" value="UniProtKB-EC"/>
</dbReference>
<dbReference type="GO" id="GO:0005829">
    <property type="term" value="C:cytosol"/>
    <property type="evidence" value="ECO:0007669"/>
    <property type="project" value="TreeGrafter"/>
</dbReference>
<reference evidence="5 6" key="1">
    <citation type="submission" date="2020-08" db="EMBL/GenBank/DDBJ databases">
        <title>Oceanospirillum sp. nov. isolated from marine sediment.</title>
        <authorList>
            <person name="Ji X."/>
        </authorList>
    </citation>
    <scope>NUCLEOTIDE SEQUENCE [LARGE SCALE GENOMIC DNA]</scope>
    <source>
        <strain evidence="5 6">D5</strain>
    </source>
</reference>
<dbReference type="Gene3D" id="1.10.150.240">
    <property type="entry name" value="Putative phosphatase, domain 2"/>
    <property type="match status" value="1"/>
</dbReference>
<dbReference type="InterPro" id="IPR006439">
    <property type="entry name" value="HAD-SF_hydro_IA"/>
</dbReference>
<dbReference type="NCBIfam" id="TIGR01509">
    <property type="entry name" value="HAD-SF-IA-v3"/>
    <property type="match status" value="1"/>
</dbReference>
<evidence type="ECO:0000313" key="6">
    <source>
        <dbReference type="Proteomes" id="UP000565262"/>
    </source>
</evidence>
<dbReference type="InterPro" id="IPR023198">
    <property type="entry name" value="PGP-like_dom2"/>
</dbReference>
<evidence type="ECO:0000256" key="3">
    <source>
        <dbReference type="ARBA" id="ARBA00006171"/>
    </source>
</evidence>
<dbReference type="InterPro" id="IPR041492">
    <property type="entry name" value="HAD_2"/>
</dbReference>
<comment type="pathway">
    <text evidence="2">Organic acid metabolism; glycolate biosynthesis; glycolate from 2-phosphoglycolate: step 1/1.</text>
</comment>
<dbReference type="PANTHER" id="PTHR43434:SF1">
    <property type="entry name" value="PHOSPHOGLYCOLATE PHOSPHATASE"/>
    <property type="match status" value="1"/>
</dbReference>
<keyword evidence="5" id="KW-0378">Hydrolase</keyword>
<proteinExistence type="inferred from homology"/>
<evidence type="ECO:0000256" key="1">
    <source>
        <dbReference type="ARBA" id="ARBA00000830"/>
    </source>
</evidence>
<dbReference type="NCBIfam" id="TIGR01549">
    <property type="entry name" value="HAD-SF-IA-v1"/>
    <property type="match status" value="1"/>
</dbReference>
<dbReference type="SUPFAM" id="SSF56784">
    <property type="entry name" value="HAD-like"/>
    <property type="match status" value="1"/>
</dbReference>
<comment type="similarity">
    <text evidence="3">Belongs to the HAD-like hydrolase superfamily. CbbY/CbbZ/Gph/YieH family.</text>
</comment>
<dbReference type="SFLD" id="SFLDG01129">
    <property type="entry name" value="C1.5:_HAD__Beta-PGM__Phosphata"/>
    <property type="match status" value="1"/>
</dbReference>
<evidence type="ECO:0000313" key="5">
    <source>
        <dbReference type="EMBL" id="MBB1487704.1"/>
    </source>
</evidence>
<evidence type="ECO:0000256" key="2">
    <source>
        <dbReference type="ARBA" id="ARBA00004818"/>
    </source>
</evidence>
<comment type="caution">
    <text evidence="5">The sequence shown here is derived from an EMBL/GenBank/DDBJ whole genome shotgun (WGS) entry which is preliminary data.</text>
</comment>
<dbReference type="InterPro" id="IPR036412">
    <property type="entry name" value="HAD-like_sf"/>
</dbReference>
<dbReference type="RefSeq" id="WP_182809482.1">
    <property type="nucleotide sequence ID" value="NZ_JACJFM010000018.1"/>
</dbReference>
<dbReference type="AlphaFoldDB" id="A0A839ISR2"/>
<gene>
    <name evidence="5" type="ORF">H4O21_13925</name>
</gene>
<dbReference type="Pfam" id="PF13419">
    <property type="entry name" value="HAD_2"/>
    <property type="match status" value="1"/>
</dbReference>
<dbReference type="Gene3D" id="3.40.50.1000">
    <property type="entry name" value="HAD superfamily/HAD-like"/>
    <property type="match status" value="1"/>
</dbReference>
<comment type="catalytic activity">
    <reaction evidence="1">
        <text>2-phosphoglycolate + H2O = glycolate + phosphate</text>
        <dbReference type="Rhea" id="RHEA:14369"/>
        <dbReference type="ChEBI" id="CHEBI:15377"/>
        <dbReference type="ChEBI" id="CHEBI:29805"/>
        <dbReference type="ChEBI" id="CHEBI:43474"/>
        <dbReference type="ChEBI" id="CHEBI:58033"/>
        <dbReference type="EC" id="3.1.3.18"/>
    </reaction>
</comment>
<dbReference type="EC" id="3.1.3.18" evidence="4"/>
<accession>A0A839ISR2</accession>
<name>A0A839ISR2_9GAMM</name>
<keyword evidence="6" id="KW-1185">Reference proteome</keyword>
<dbReference type="SFLD" id="SFLDS00003">
    <property type="entry name" value="Haloacid_Dehalogenase"/>
    <property type="match status" value="1"/>
</dbReference>
<evidence type="ECO:0000256" key="4">
    <source>
        <dbReference type="ARBA" id="ARBA00013078"/>
    </source>
</evidence>
<sequence>MLNPDRTLQCRLIVFDMDGVLVNSIDVMKMAFSAALRECCSDLQLHDCERLFSIYRQHLGKGFLQIMTELGLPETLHEPFKKHSRYLAPYVAVYPGVEALLHSLKEQGIRLTVATGKDGSRARELLERLQLAEYFDEVTGSDQAAPKPAPDVINFHRAKFDVARQETLMVGDSPVDLLCARSAGVHSAAALWGYSNYHVLESCLPDYFFSAPYSMTEKIQGY</sequence>
<dbReference type="EMBL" id="JACJFM010000018">
    <property type="protein sequence ID" value="MBB1487704.1"/>
    <property type="molecule type" value="Genomic_DNA"/>
</dbReference>